<gene>
    <name evidence="8" type="ORF">FIU01_07255</name>
</gene>
<dbReference type="GO" id="GO:0009421">
    <property type="term" value="C:bacterial-type flagellum filament cap"/>
    <property type="evidence" value="ECO:0007669"/>
    <property type="project" value="InterPro"/>
</dbReference>
<dbReference type="KEGG" id="mmec:FIU01_07255"/>
<evidence type="ECO:0000313" key="9">
    <source>
        <dbReference type="Proteomes" id="UP000311008"/>
    </source>
</evidence>
<dbReference type="GO" id="GO:0007155">
    <property type="term" value="P:cell adhesion"/>
    <property type="evidence" value="ECO:0007669"/>
    <property type="project" value="InterPro"/>
</dbReference>
<dbReference type="InterPro" id="IPR003481">
    <property type="entry name" value="FliD_N"/>
</dbReference>
<dbReference type="EMBL" id="CP040946">
    <property type="protein sequence ID" value="QDC44342.1"/>
    <property type="molecule type" value="Genomic_DNA"/>
</dbReference>
<evidence type="ECO:0000313" key="8">
    <source>
        <dbReference type="EMBL" id="QDC44342.1"/>
    </source>
</evidence>
<evidence type="ECO:0000259" key="7">
    <source>
        <dbReference type="Pfam" id="PF07195"/>
    </source>
</evidence>
<keyword evidence="4 5" id="KW-0975">Bacterial flagellum</keyword>
<dbReference type="GO" id="GO:0005576">
    <property type="term" value="C:extracellular region"/>
    <property type="evidence" value="ECO:0007669"/>
    <property type="project" value="UniProtKB-SubCell"/>
</dbReference>
<keyword evidence="5" id="KW-0964">Secreted</keyword>
<keyword evidence="9" id="KW-1185">Reference proteome</keyword>
<dbReference type="PANTHER" id="PTHR30288">
    <property type="entry name" value="FLAGELLAR CAP/ASSEMBLY PROTEIN FLID"/>
    <property type="match status" value="1"/>
</dbReference>
<keyword evidence="8" id="KW-0282">Flagellum</keyword>
<dbReference type="AlphaFoldDB" id="A0A5B8CSQ2"/>
<evidence type="ECO:0000259" key="6">
    <source>
        <dbReference type="Pfam" id="PF02465"/>
    </source>
</evidence>
<dbReference type="GO" id="GO:0071973">
    <property type="term" value="P:bacterial-type flagellum-dependent cell motility"/>
    <property type="evidence" value="ECO:0007669"/>
    <property type="project" value="TreeGrafter"/>
</dbReference>
<evidence type="ECO:0000256" key="3">
    <source>
        <dbReference type="ARBA" id="ARBA00023054"/>
    </source>
</evidence>
<protein>
    <recommendedName>
        <fullName evidence="5">Flagellar hook-associated protein 2</fullName>
        <shortName evidence="5">HAP2</shortName>
    </recommendedName>
    <alternativeName>
        <fullName evidence="5">Flagellar cap protein</fullName>
    </alternativeName>
</protein>
<comment type="similarity">
    <text evidence="1 5">Belongs to the FliD family.</text>
</comment>
<comment type="subcellular location">
    <subcellularLocation>
        <location evidence="5">Secreted</location>
    </subcellularLocation>
    <subcellularLocation>
        <location evidence="5">Bacterial flagellum</location>
    </subcellularLocation>
</comment>
<keyword evidence="8" id="KW-0966">Cell projection</keyword>
<name>A0A5B8CSQ2_9PROT</name>
<dbReference type="GO" id="GO:0009424">
    <property type="term" value="C:bacterial-type flagellum hook"/>
    <property type="evidence" value="ECO:0007669"/>
    <property type="project" value="UniProtKB-UniRule"/>
</dbReference>
<dbReference type="RefSeq" id="WP_140003673.1">
    <property type="nucleotide sequence ID" value="NZ_CP040946.1"/>
</dbReference>
<evidence type="ECO:0000256" key="1">
    <source>
        <dbReference type="ARBA" id="ARBA00009764"/>
    </source>
</evidence>
<accession>A0A5B8CSQ2</accession>
<keyword evidence="8" id="KW-0969">Cilium</keyword>
<keyword evidence="3" id="KW-0175">Coiled coil</keyword>
<comment type="function">
    <text evidence="5">Required for morphogenesis and for the elongation of the flagellar filament by facilitating polymerization of the flagellin monomers at the tip of growing filament. Forms a capping structure, which prevents flagellin subunits (transported through the central channel of the flagellum) from leaking out without polymerization at the distal end.</text>
</comment>
<dbReference type="Pfam" id="PF02465">
    <property type="entry name" value="FliD_N"/>
    <property type="match status" value="1"/>
</dbReference>
<dbReference type="InterPro" id="IPR040026">
    <property type="entry name" value="FliD"/>
</dbReference>
<reference evidence="9" key="1">
    <citation type="journal article" date="2019" name="ISME J.">
        <title>Evolution in action: habitat transition from sediment to the pelagial leads to genome streamlining in Methylophilaceae.</title>
        <authorList>
            <person name="Salcher M."/>
            <person name="Schaefle D."/>
            <person name="Kaspar M."/>
            <person name="Neuenschwander S.M."/>
            <person name="Ghai R."/>
        </authorList>
    </citation>
    <scope>NUCLEOTIDE SEQUENCE [LARGE SCALE GENOMIC DNA]</scope>
    <source>
        <strain evidence="9">MMS-M-51</strain>
    </source>
</reference>
<sequence>MTAIVSSTGVSGLPIDSLVSAQMQVEQQPLNDIKTKISSYNTKLSAYSTLKSGLSTFQTAVNKLATAAKFNAQSVTASDSNSISATANGTAVIGSYNVTVSQLATSQKLASAAYSSATDIVGTGKLTISFGTFAAAAGSNPAAFTANGDKTDISIDITSSNNTLAGIRDAINAQNASVSASIVNDGSGNRLVVTSKDTGEVNSLKISVADDDGNATDSAGLSALAYDPLAGTNNMTQMVAAKNALLNVDGMSISKPSNTVSDVIQGVTLTLKSVTTTSNALTVGTDTDTIQASVQSFVDAYNSLNTSMRNLTKFVSAGSTANGALLGDSTARNIMVKLKSMLSASSPTATTFKTLTDIGVTMGSDGALSLDSTKLKTAVTTNVSDVAKLFSPSATATDPQVSFVSSKSDTASGTYAVNVSQLGGNGINAIGTINGATAITSGSVLTGALGNASFGLQLSVTGTATGSRGTVTFSKGLAGELSSLLDGWLDSDGALTTKTDGISSSIKVLNKKSDDINARLPSIEARYRAQYAKLDALLSSMQSTSNNLTSQLASISNNN</sequence>
<evidence type="ECO:0000256" key="4">
    <source>
        <dbReference type="ARBA" id="ARBA00023143"/>
    </source>
</evidence>
<evidence type="ECO:0000256" key="2">
    <source>
        <dbReference type="ARBA" id="ARBA00011255"/>
    </source>
</evidence>
<dbReference type="Pfam" id="PF07195">
    <property type="entry name" value="FliD_C"/>
    <property type="match status" value="1"/>
</dbReference>
<proteinExistence type="inferred from homology"/>
<comment type="subunit">
    <text evidence="2 5">Homopentamer.</text>
</comment>
<dbReference type="InterPro" id="IPR010809">
    <property type="entry name" value="FliD_C"/>
</dbReference>
<feature type="domain" description="Flagellar hook-associated protein 2 C-terminal" evidence="7">
    <location>
        <begin position="241"/>
        <end position="543"/>
    </location>
</feature>
<dbReference type="PANTHER" id="PTHR30288:SF0">
    <property type="entry name" value="FLAGELLAR HOOK-ASSOCIATED PROTEIN 2"/>
    <property type="match status" value="1"/>
</dbReference>
<feature type="domain" description="Flagellar hook-associated protein 2 N-terminal" evidence="6">
    <location>
        <begin position="11"/>
        <end position="107"/>
    </location>
</feature>
<evidence type="ECO:0000256" key="5">
    <source>
        <dbReference type="RuleBase" id="RU362066"/>
    </source>
</evidence>
<dbReference type="Proteomes" id="UP000311008">
    <property type="component" value="Chromosome"/>
</dbReference>
<dbReference type="OrthoDB" id="9810816at2"/>
<organism evidence="8 9">
    <name type="scientific">Methylophilus medardicus</name>
    <dbReference type="NCBI Taxonomy" id="2588534"/>
    <lineage>
        <taxon>Bacteria</taxon>
        <taxon>Pseudomonadati</taxon>
        <taxon>Pseudomonadota</taxon>
        <taxon>Betaproteobacteria</taxon>
        <taxon>Nitrosomonadales</taxon>
        <taxon>Methylophilaceae</taxon>
        <taxon>Methylophilus</taxon>
    </lineage>
</organism>